<dbReference type="InterPro" id="IPR004260">
    <property type="entry name" value="Pyr-dimer_DNA_glycosylase"/>
</dbReference>
<evidence type="ECO:0008006" key="3">
    <source>
        <dbReference type="Google" id="ProtNLM"/>
    </source>
</evidence>
<dbReference type="Pfam" id="PF03013">
    <property type="entry name" value="Pyr_excise"/>
    <property type="match status" value="1"/>
</dbReference>
<keyword evidence="2" id="KW-1185">Reference proteome</keyword>
<reference evidence="1 2" key="1">
    <citation type="submission" date="2019-07" db="EMBL/GenBank/DDBJ databases">
        <title>Allobacillus sp. nov. SKP isolated from shrimp paste of Euphausiacea.</title>
        <authorList>
            <person name="Kanchanasin P."/>
            <person name="Tanasupawat S."/>
            <person name="Shi W."/>
            <person name="Wu L."/>
            <person name="Ma J."/>
        </authorList>
    </citation>
    <scope>NUCLEOTIDE SEQUENCE [LARGE SCALE GENOMIC DNA]</scope>
    <source>
        <strain evidence="1 2">SKP4-8</strain>
    </source>
</reference>
<dbReference type="EMBL" id="VMHE01000007">
    <property type="protein sequence ID" value="TSJ65846.1"/>
    <property type="molecule type" value="Genomic_DNA"/>
</dbReference>
<dbReference type="RefSeq" id="WP_144088411.1">
    <property type="nucleotide sequence ID" value="NZ_VMHE01000007.1"/>
</dbReference>
<accession>A0A556PN74</accession>
<comment type="caution">
    <text evidence="1">The sequence shown here is derived from an EMBL/GenBank/DDBJ whole genome shotgun (WGS) entry which is preliminary data.</text>
</comment>
<organism evidence="1 2">
    <name type="scientific">Allobacillus salarius</name>
    <dbReference type="NCBI Taxonomy" id="1955272"/>
    <lineage>
        <taxon>Bacteria</taxon>
        <taxon>Bacillati</taxon>
        <taxon>Bacillota</taxon>
        <taxon>Bacilli</taxon>
        <taxon>Bacillales</taxon>
        <taxon>Bacillaceae</taxon>
        <taxon>Allobacillus</taxon>
    </lineage>
</organism>
<dbReference type="AlphaFoldDB" id="A0A556PN74"/>
<dbReference type="InterPro" id="IPR012650">
    <property type="entry name" value="CHP02328"/>
</dbReference>
<evidence type="ECO:0000313" key="2">
    <source>
        <dbReference type="Proteomes" id="UP000316425"/>
    </source>
</evidence>
<sequence>MRLWHEELIPNLPRPQLLGQHRECCALRGLGWEKKHATVDYVFTHSPYKLYQYHLLVIEEMQRRGYKNDPLWEDPTYRGKACPPYDLADMKVERLTKPIYPKHDTAYLEECKNNLFEKGIRLSYE</sequence>
<dbReference type="OrthoDB" id="360137at2"/>
<evidence type="ECO:0000313" key="1">
    <source>
        <dbReference type="EMBL" id="TSJ65846.1"/>
    </source>
</evidence>
<gene>
    <name evidence="1" type="ORF">FPQ13_05935</name>
</gene>
<dbReference type="NCBIfam" id="TIGR02328">
    <property type="entry name" value="TIGR02328 family protein"/>
    <property type="match status" value="1"/>
</dbReference>
<dbReference type="Proteomes" id="UP000316425">
    <property type="component" value="Unassembled WGS sequence"/>
</dbReference>
<proteinExistence type="predicted"/>
<name>A0A556PN74_9BACI</name>
<protein>
    <recommendedName>
        <fullName evidence="3">Pyrimidine dimer DNA glycosylase</fullName>
    </recommendedName>
</protein>